<protein>
    <submittedName>
        <fullName evidence="1">Uncharacterized protein</fullName>
    </submittedName>
</protein>
<dbReference type="EMBL" id="JAHDVG010000464">
    <property type="protein sequence ID" value="KAH1184867.1"/>
    <property type="molecule type" value="Genomic_DNA"/>
</dbReference>
<evidence type="ECO:0000313" key="1">
    <source>
        <dbReference type="EMBL" id="KAH1184867.1"/>
    </source>
</evidence>
<gene>
    <name evidence="1" type="ORF">KIL84_012808</name>
</gene>
<keyword evidence="2" id="KW-1185">Reference proteome</keyword>
<name>A0A9D3XRT9_9SAUR</name>
<evidence type="ECO:0000313" key="2">
    <source>
        <dbReference type="Proteomes" id="UP000827986"/>
    </source>
</evidence>
<organism evidence="1 2">
    <name type="scientific">Mauremys mutica</name>
    <name type="common">yellowpond turtle</name>
    <dbReference type="NCBI Taxonomy" id="74926"/>
    <lineage>
        <taxon>Eukaryota</taxon>
        <taxon>Metazoa</taxon>
        <taxon>Chordata</taxon>
        <taxon>Craniata</taxon>
        <taxon>Vertebrata</taxon>
        <taxon>Euteleostomi</taxon>
        <taxon>Archelosauria</taxon>
        <taxon>Testudinata</taxon>
        <taxon>Testudines</taxon>
        <taxon>Cryptodira</taxon>
        <taxon>Durocryptodira</taxon>
        <taxon>Testudinoidea</taxon>
        <taxon>Geoemydidae</taxon>
        <taxon>Geoemydinae</taxon>
        <taxon>Mauremys</taxon>
    </lineage>
</organism>
<dbReference type="Proteomes" id="UP000827986">
    <property type="component" value="Unassembled WGS sequence"/>
</dbReference>
<dbReference type="AlphaFoldDB" id="A0A9D3XRT9"/>
<comment type="caution">
    <text evidence="1">The sequence shown here is derived from an EMBL/GenBank/DDBJ whole genome shotgun (WGS) entry which is preliminary data.</text>
</comment>
<sequence>MNEPPSSEAEGARLATLFNLCFDKSNFQKWILSGRKVTLIVCETACKIHTTVMPDTYKWFSLQDTTLEVMVLQCAGSRVDNSEMMISVLCRMEVQKPSRLKVHFEIAKKCYY</sequence>
<proteinExistence type="predicted"/>
<accession>A0A9D3XRT9</accession>
<reference evidence="1" key="1">
    <citation type="submission" date="2021-09" db="EMBL/GenBank/DDBJ databases">
        <title>The genome of Mauremys mutica provides insights into the evolution of semi-aquatic lifestyle.</title>
        <authorList>
            <person name="Gong S."/>
            <person name="Gao Y."/>
        </authorList>
    </citation>
    <scope>NUCLEOTIDE SEQUENCE</scope>
    <source>
        <strain evidence="1">MM-2020</strain>
        <tissue evidence="1">Muscle</tissue>
    </source>
</reference>